<dbReference type="GO" id="GO:0003899">
    <property type="term" value="F:DNA-directed RNA polymerase activity"/>
    <property type="evidence" value="ECO:0007669"/>
    <property type="project" value="InterPro"/>
</dbReference>
<dbReference type="WBParaSite" id="Minc3s01218g21811">
    <property type="protein sequence ID" value="Minc3s01218g21811"/>
    <property type="gene ID" value="Minc3s01218g21811"/>
</dbReference>
<dbReference type="InterPro" id="IPR037034">
    <property type="entry name" value="RNA_pol_Rpb2_2_sf"/>
</dbReference>
<evidence type="ECO:0000259" key="1">
    <source>
        <dbReference type="Pfam" id="PF04561"/>
    </source>
</evidence>
<dbReference type="Proteomes" id="UP000887563">
    <property type="component" value="Unplaced"/>
</dbReference>
<organism evidence="2 3">
    <name type="scientific">Meloidogyne incognita</name>
    <name type="common">Southern root-knot nematode worm</name>
    <name type="synonym">Oxyuris incognita</name>
    <dbReference type="NCBI Taxonomy" id="6306"/>
    <lineage>
        <taxon>Eukaryota</taxon>
        <taxon>Metazoa</taxon>
        <taxon>Ecdysozoa</taxon>
        <taxon>Nematoda</taxon>
        <taxon>Chromadorea</taxon>
        <taxon>Rhabditida</taxon>
        <taxon>Tylenchina</taxon>
        <taxon>Tylenchomorpha</taxon>
        <taxon>Tylenchoidea</taxon>
        <taxon>Meloidogynidae</taxon>
        <taxon>Meloidogyninae</taxon>
        <taxon>Meloidogyne</taxon>
        <taxon>Meloidogyne incognita group</taxon>
    </lineage>
</organism>
<reference evidence="3" key="1">
    <citation type="submission" date="2022-11" db="UniProtKB">
        <authorList>
            <consortium name="WormBaseParasite"/>
        </authorList>
    </citation>
    <scope>IDENTIFICATION</scope>
</reference>
<dbReference type="InterPro" id="IPR007642">
    <property type="entry name" value="RNA_pol_Rpb2_2"/>
</dbReference>
<evidence type="ECO:0000313" key="3">
    <source>
        <dbReference type="WBParaSite" id="Minc3s01218g21811"/>
    </source>
</evidence>
<dbReference type="Pfam" id="PF04561">
    <property type="entry name" value="RNA_pol_Rpb2_2"/>
    <property type="match status" value="1"/>
</dbReference>
<accession>A0A914MB02</accession>
<dbReference type="Gene3D" id="3.90.1110.10">
    <property type="entry name" value="RNA polymerase Rpb2, domain 2"/>
    <property type="match status" value="1"/>
</dbReference>
<dbReference type="GO" id="GO:0003677">
    <property type="term" value="F:DNA binding"/>
    <property type="evidence" value="ECO:0007669"/>
    <property type="project" value="InterPro"/>
</dbReference>
<dbReference type="SUPFAM" id="SSF64484">
    <property type="entry name" value="beta and beta-prime subunits of DNA dependent RNA-polymerase"/>
    <property type="match status" value="1"/>
</dbReference>
<dbReference type="AlphaFoldDB" id="A0A914MB02"/>
<proteinExistence type="predicted"/>
<keyword evidence="2" id="KW-1185">Reference proteome</keyword>
<protein>
    <submittedName>
        <fullName evidence="3">RNA polymerase Rpb2 domain-containing protein</fullName>
    </submittedName>
</protein>
<feature type="domain" description="RNA polymerase Rpb2" evidence="1">
    <location>
        <begin position="7"/>
        <end position="66"/>
    </location>
</feature>
<evidence type="ECO:0000313" key="2">
    <source>
        <dbReference type="Proteomes" id="UP000887563"/>
    </source>
</evidence>
<dbReference type="GO" id="GO:0006351">
    <property type="term" value="P:DNA-templated transcription"/>
    <property type="evidence" value="ECO:0007669"/>
    <property type="project" value="InterPro"/>
</dbReference>
<name>A0A914MB02_MELIC</name>
<sequence length="66" mass="7735">MHEQISRNRIMINRNSKKELICEVLSTSQDRKSKTYIIGKKGRYYLKHNQLADDIPVVIIFKAMGI</sequence>